<evidence type="ECO:0000259" key="6">
    <source>
        <dbReference type="Pfam" id="PF01642"/>
    </source>
</evidence>
<feature type="domain" description="Methylmalonyl-CoA mutase alpha/beta chain catalytic" evidence="6">
    <location>
        <begin position="123"/>
        <end position="462"/>
    </location>
</feature>
<dbReference type="PANTHER" id="PTHR48101:SF1">
    <property type="entry name" value="METHYLMALONYL-COA MUTASE, LARGE SUBUNIT"/>
    <property type="match status" value="1"/>
</dbReference>
<accession>A0A433H948</accession>
<dbReference type="CDD" id="cd03677">
    <property type="entry name" value="MM_CoA_mutase_beta"/>
    <property type="match status" value="1"/>
</dbReference>
<evidence type="ECO:0000256" key="3">
    <source>
        <dbReference type="ARBA" id="ARBA00022628"/>
    </source>
</evidence>
<protein>
    <submittedName>
        <fullName evidence="7">Methylmalonyl-CoA mutase</fullName>
    </submittedName>
</protein>
<dbReference type="GO" id="GO:0046872">
    <property type="term" value="F:metal ion binding"/>
    <property type="evidence" value="ECO:0007669"/>
    <property type="project" value="InterPro"/>
</dbReference>
<feature type="domain" description="Methylmalonyl-CoA mutase alpha/beta chain catalytic" evidence="6">
    <location>
        <begin position="39"/>
        <end position="112"/>
    </location>
</feature>
<sequence>MKLNEVKTLSFPSSSIEDWKVAAESSLKGKSVEKLNTNTYEGIELQPLYTEESLSENTAGEELPGFFPYTRGINVTGYRTNPWLICQPVFAFSEEEANQKMHTALSRGQNAICFPASLLSGTLNNLLNRLPFKEVPIFIDLEGNGHSALPRFNQYCEKANLNTGLISGVLAEDPIAEWAAAGKLPSDIDNYFKGWFSGIQEAGGKLPNVKTILIKTSVYHNGGANAVQEVAYGLAEAVHYLNEGQEYGLSLAELTDKIVFSFAIDSNYFMNIAKLRAARRLWAMLAEAYGVSPDYFKMHIHAVTSRVTETLYDKHVNILRTANQAFAAVVGGVQYLQIHPFDRLHGTENDFAERLARNTQLILKEETHISTVVDPAGGSFFVEKLTSELTEAVWSKFLEIEQQGGILNLLKKGTIQAEIADVFKQRQRNTGFRKESIIGTNVYPNPAEKVQEPQTNSEKSTAALDIIPIPHMRVAEEFENIRLRAEAHAESGEAPKLGVITIGELKAYKARADFIKGISGSGGIGTIESKGCTTVDEVLAFVTETNLKSYCICGSDADYLETAAAFARAIKEGYPEKNLYLAGKQDSELEKELKLAGVKDFLHIKTNVVEILTQLLTELEVK</sequence>
<evidence type="ECO:0000313" key="8">
    <source>
        <dbReference type="Proteomes" id="UP000267430"/>
    </source>
</evidence>
<gene>
    <name evidence="7" type="ORF">ELQ35_21355</name>
</gene>
<name>A0A433H948_9BACI</name>
<evidence type="ECO:0000256" key="5">
    <source>
        <dbReference type="ARBA" id="ARBA00023285"/>
    </source>
</evidence>
<comment type="caution">
    <text evidence="7">The sequence shown here is derived from an EMBL/GenBank/DDBJ whole genome shotgun (WGS) entry which is preliminary data.</text>
</comment>
<dbReference type="InterPro" id="IPR016176">
    <property type="entry name" value="Cbl-dep_enz_cat"/>
</dbReference>
<dbReference type="RefSeq" id="WP_126867201.1">
    <property type="nucleotide sequence ID" value="NZ_JAUSTX010000022.1"/>
</dbReference>
<dbReference type="PANTHER" id="PTHR48101">
    <property type="entry name" value="METHYLMALONYL-COA MUTASE, MITOCHONDRIAL-RELATED"/>
    <property type="match status" value="1"/>
</dbReference>
<comment type="similarity">
    <text evidence="2">Belongs to the methylmalonyl-CoA mutase family.</text>
</comment>
<dbReference type="AlphaFoldDB" id="A0A433H948"/>
<reference evidence="7 8" key="1">
    <citation type="submission" date="2018-12" db="EMBL/GenBank/DDBJ databases">
        <title>Bacillus chawlae sp. nov., Bacillus glennii sp. nov., and Bacillus saganii sp. nov. Isolated from the Vehicle Assembly Building at Kennedy Space Center where the Viking Spacecraft were Assembled.</title>
        <authorList>
            <person name="Seuylemezian A."/>
            <person name="Vaishampayan P."/>
        </authorList>
    </citation>
    <scope>NUCLEOTIDE SEQUENCE [LARGE SCALE GENOMIC DNA]</scope>
    <source>
        <strain evidence="7 8">L5</strain>
    </source>
</reference>
<comment type="cofactor">
    <cofactor evidence="1">
        <name>adenosylcob(III)alamin</name>
        <dbReference type="ChEBI" id="CHEBI:18408"/>
    </cofactor>
</comment>
<proteinExistence type="inferred from homology"/>
<keyword evidence="5" id="KW-0170">Cobalt</keyword>
<evidence type="ECO:0000256" key="4">
    <source>
        <dbReference type="ARBA" id="ARBA00023235"/>
    </source>
</evidence>
<dbReference type="Gene3D" id="3.40.50.280">
    <property type="entry name" value="Cobalamin-binding domain"/>
    <property type="match status" value="1"/>
</dbReference>
<keyword evidence="8" id="KW-1185">Reference proteome</keyword>
<dbReference type="InterPro" id="IPR006099">
    <property type="entry name" value="MeMalonylCoA_mutase_a/b_cat"/>
</dbReference>
<evidence type="ECO:0000313" key="7">
    <source>
        <dbReference type="EMBL" id="RUQ24792.1"/>
    </source>
</evidence>
<dbReference type="SUPFAM" id="SSF51703">
    <property type="entry name" value="Cobalamin (vitamin B12)-dependent enzymes"/>
    <property type="match status" value="1"/>
</dbReference>
<organism evidence="7 8">
    <name type="scientific">Peribacillus cavernae</name>
    <dbReference type="NCBI Taxonomy" id="1674310"/>
    <lineage>
        <taxon>Bacteria</taxon>
        <taxon>Bacillati</taxon>
        <taxon>Bacillota</taxon>
        <taxon>Bacilli</taxon>
        <taxon>Bacillales</taxon>
        <taxon>Bacillaceae</taxon>
        <taxon>Peribacillus</taxon>
    </lineage>
</organism>
<keyword evidence="4" id="KW-0413">Isomerase</keyword>
<dbReference type="Pfam" id="PF01642">
    <property type="entry name" value="MM_CoA_mutase"/>
    <property type="match status" value="2"/>
</dbReference>
<dbReference type="OrthoDB" id="9762378at2"/>
<dbReference type="Proteomes" id="UP000267430">
    <property type="component" value="Unassembled WGS sequence"/>
</dbReference>
<dbReference type="GO" id="GO:0031419">
    <property type="term" value="F:cobalamin binding"/>
    <property type="evidence" value="ECO:0007669"/>
    <property type="project" value="UniProtKB-KW"/>
</dbReference>
<evidence type="ECO:0000256" key="1">
    <source>
        <dbReference type="ARBA" id="ARBA00001922"/>
    </source>
</evidence>
<dbReference type="GO" id="GO:0016866">
    <property type="term" value="F:intramolecular transferase activity"/>
    <property type="evidence" value="ECO:0007669"/>
    <property type="project" value="InterPro"/>
</dbReference>
<keyword evidence="3" id="KW-0846">Cobalamin</keyword>
<dbReference type="SUPFAM" id="SSF52242">
    <property type="entry name" value="Cobalamin (vitamin B12)-binding domain"/>
    <property type="match status" value="1"/>
</dbReference>
<dbReference type="InterPro" id="IPR036724">
    <property type="entry name" value="Cobalamin-bd_sf"/>
</dbReference>
<dbReference type="EMBL" id="RYZZ01000046">
    <property type="protein sequence ID" value="RUQ24792.1"/>
    <property type="molecule type" value="Genomic_DNA"/>
</dbReference>
<dbReference type="Gene3D" id="3.20.20.240">
    <property type="entry name" value="Methylmalonyl-CoA mutase"/>
    <property type="match status" value="1"/>
</dbReference>
<evidence type="ECO:0000256" key="2">
    <source>
        <dbReference type="ARBA" id="ARBA00008465"/>
    </source>
</evidence>